<dbReference type="PANTHER" id="PTHR11795:SF445">
    <property type="entry name" value="AMINO ACID ABC TRANSPORTER PERMEASE PROTEIN"/>
    <property type="match status" value="1"/>
</dbReference>
<feature type="transmembrane region" description="Helical" evidence="9">
    <location>
        <begin position="221"/>
        <end position="248"/>
    </location>
</feature>
<gene>
    <name evidence="10" type="ORF">CLV47_105149</name>
</gene>
<feature type="transmembrane region" description="Helical" evidence="9">
    <location>
        <begin position="95"/>
        <end position="115"/>
    </location>
</feature>
<keyword evidence="11" id="KW-1185">Reference proteome</keyword>
<comment type="similarity">
    <text evidence="8">Belongs to the binding-protein-dependent transport system permease family. LivHM subfamily.</text>
</comment>
<name>A0A2T1A205_9ACTN</name>
<evidence type="ECO:0000256" key="8">
    <source>
        <dbReference type="ARBA" id="ARBA00037998"/>
    </source>
</evidence>
<evidence type="ECO:0000256" key="4">
    <source>
        <dbReference type="ARBA" id="ARBA00022692"/>
    </source>
</evidence>
<feature type="transmembrane region" description="Helical" evidence="9">
    <location>
        <begin position="135"/>
        <end position="157"/>
    </location>
</feature>
<feature type="transmembrane region" description="Helical" evidence="9">
    <location>
        <begin position="37"/>
        <end position="54"/>
    </location>
</feature>
<keyword evidence="4 9" id="KW-0812">Transmembrane</keyword>
<evidence type="ECO:0000256" key="9">
    <source>
        <dbReference type="SAM" id="Phobius"/>
    </source>
</evidence>
<organism evidence="10 11">
    <name type="scientific">Antricoccus suffuscus</name>
    <dbReference type="NCBI Taxonomy" id="1629062"/>
    <lineage>
        <taxon>Bacteria</taxon>
        <taxon>Bacillati</taxon>
        <taxon>Actinomycetota</taxon>
        <taxon>Actinomycetes</taxon>
        <taxon>Geodermatophilales</taxon>
        <taxon>Antricoccaceae</taxon>
        <taxon>Antricoccus</taxon>
    </lineage>
</organism>
<evidence type="ECO:0000313" key="10">
    <source>
        <dbReference type="EMBL" id="PRZ42527.1"/>
    </source>
</evidence>
<sequence length="289" mass="29901">MGQITQTFANGIMLGSIYSIVAVGLALVFGVMDIPQFAFGAHAMIGAYITWLIADASGSYWIAVVVAVIALGFLGVLTQVAIFDPLRKAPPATMFIAAFGLVMVLQGFASVIWGADARRVTSAASGSFTFFGASITYQRLIIVIVSAALFIAMFVFLKRTRTGISIRAAAESAVGATVVGLRPRAISLLAMSIGSALAGLAGALLAPVSQVTPTMGDSLSIKAFVVIILAGMGSIGGAIVGGLVLGLVEAFGSGYISLDWRDGFAVFVLIAILALRPEGLFGKETKAWR</sequence>
<reference evidence="10 11" key="1">
    <citation type="submission" date="2018-03" db="EMBL/GenBank/DDBJ databases">
        <title>Genomic Encyclopedia of Archaeal and Bacterial Type Strains, Phase II (KMG-II): from individual species to whole genera.</title>
        <authorList>
            <person name="Goeker M."/>
        </authorList>
    </citation>
    <scope>NUCLEOTIDE SEQUENCE [LARGE SCALE GENOMIC DNA]</scope>
    <source>
        <strain evidence="10 11">DSM 100065</strain>
    </source>
</reference>
<comment type="caution">
    <text evidence="10">The sequence shown here is derived from an EMBL/GenBank/DDBJ whole genome shotgun (WGS) entry which is preliminary data.</text>
</comment>
<keyword evidence="6 9" id="KW-1133">Transmembrane helix</keyword>
<feature type="transmembrane region" description="Helical" evidence="9">
    <location>
        <begin position="60"/>
        <end position="83"/>
    </location>
</feature>
<keyword evidence="3" id="KW-1003">Cell membrane</keyword>
<evidence type="ECO:0000256" key="1">
    <source>
        <dbReference type="ARBA" id="ARBA00004651"/>
    </source>
</evidence>
<protein>
    <submittedName>
        <fullName evidence="10">Amino acid/amide ABC transporter membrane protein 1 (HAAT family)</fullName>
    </submittedName>
</protein>
<proteinExistence type="inferred from homology"/>
<dbReference type="OrthoDB" id="9807115at2"/>
<dbReference type="InterPro" id="IPR001851">
    <property type="entry name" value="ABC_transp_permease"/>
</dbReference>
<evidence type="ECO:0000256" key="2">
    <source>
        <dbReference type="ARBA" id="ARBA00022448"/>
    </source>
</evidence>
<feature type="transmembrane region" description="Helical" evidence="9">
    <location>
        <begin position="12"/>
        <end position="30"/>
    </location>
</feature>
<dbReference type="RefSeq" id="WP_106348561.1">
    <property type="nucleotide sequence ID" value="NZ_PVUE01000005.1"/>
</dbReference>
<dbReference type="PANTHER" id="PTHR11795">
    <property type="entry name" value="BRANCHED-CHAIN AMINO ACID TRANSPORT SYSTEM PERMEASE PROTEIN LIVH"/>
    <property type="match status" value="1"/>
</dbReference>
<keyword evidence="2" id="KW-0813">Transport</keyword>
<feature type="transmembrane region" description="Helical" evidence="9">
    <location>
        <begin position="188"/>
        <end position="209"/>
    </location>
</feature>
<dbReference type="Proteomes" id="UP000237752">
    <property type="component" value="Unassembled WGS sequence"/>
</dbReference>
<dbReference type="InterPro" id="IPR052157">
    <property type="entry name" value="BCAA_transport_permease"/>
</dbReference>
<feature type="transmembrane region" description="Helical" evidence="9">
    <location>
        <begin position="260"/>
        <end position="276"/>
    </location>
</feature>
<dbReference type="GO" id="GO:0006865">
    <property type="term" value="P:amino acid transport"/>
    <property type="evidence" value="ECO:0007669"/>
    <property type="project" value="UniProtKB-KW"/>
</dbReference>
<evidence type="ECO:0000256" key="3">
    <source>
        <dbReference type="ARBA" id="ARBA00022475"/>
    </source>
</evidence>
<dbReference type="EMBL" id="PVUE01000005">
    <property type="protein sequence ID" value="PRZ42527.1"/>
    <property type="molecule type" value="Genomic_DNA"/>
</dbReference>
<keyword evidence="7 9" id="KW-0472">Membrane</keyword>
<dbReference type="Pfam" id="PF02653">
    <property type="entry name" value="BPD_transp_2"/>
    <property type="match status" value="1"/>
</dbReference>
<evidence type="ECO:0000313" key="11">
    <source>
        <dbReference type="Proteomes" id="UP000237752"/>
    </source>
</evidence>
<dbReference type="GO" id="GO:0022857">
    <property type="term" value="F:transmembrane transporter activity"/>
    <property type="evidence" value="ECO:0007669"/>
    <property type="project" value="InterPro"/>
</dbReference>
<comment type="subcellular location">
    <subcellularLocation>
        <location evidence="1">Cell membrane</location>
        <topology evidence="1">Multi-pass membrane protein</topology>
    </subcellularLocation>
</comment>
<dbReference type="CDD" id="cd06582">
    <property type="entry name" value="TM_PBP1_LivH_like"/>
    <property type="match status" value="1"/>
</dbReference>
<evidence type="ECO:0000256" key="7">
    <source>
        <dbReference type="ARBA" id="ARBA00023136"/>
    </source>
</evidence>
<evidence type="ECO:0000256" key="5">
    <source>
        <dbReference type="ARBA" id="ARBA00022970"/>
    </source>
</evidence>
<keyword evidence="5" id="KW-0029">Amino-acid transport</keyword>
<dbReference type="GO" id="GO:0005886">
    <property type="term" value="C:plasma membrane"/>
    <property type="evidence" value="ECO:0007669"/>
    <property type="project" value="UniProtKB-SubCell"/>
</dbReference>
<evidence type="ECO:0000256" key="6">
    <source>
        <dbReference type="ARBA" id="ARBA00022989"/>
    </source>
</evidence>
<accession>A0A2T1A205</accession>
<dbReference type="AlphaFoldDB" id="A0A2T1A205"/>